<dbReference type="InterPro" id="IPR001054">
    <property type="entry name" value="A/G_cyclase"/>
</dbReference>
<keyword evidence="4 9" id="KW-1133">Transmembrane helix</keyword>
<dbReference type="PANTHER" id="PTHR11920:SF335">
    <property type="entry name" value="GUANYLATE CYCLASE"/>
    <property type="match status" value="1"/>
</dbReference>
<keyword evidence="2 9" id="KW-0812">Transmembrane</keyword>
<evidence type="ECO:0000256" key="5">
    <source>
        <dbReference type="ARBA" id="ARBA00023136"/>
    </source>
</evidence>
<evidence type="ECO:0000256" key="8">
    <source>
        <dbReference type="SAM" id="MobiDB-lite"/>
    </source>
</evidence>
<feature type="region of interest" description="Disordered" evidence="8">
    <location>
        <begin position="1"/>
        <end position="23"/>
    </location>
</feature>
<comment type="similarity">
    <text evidence="7">Belongs to the adenylyl cyclase class-4/guanylyl cyclase family.</text>
</comment>
<protein>
    <recommendedName>
        <fullName evidence="14">Guanylate cyclase</fullName>
    </recommendedName>
</protein>
<gene>
    <name evidence="12" type="ORF">Agub_g9767</name>
</gene>
<dbReference type="GO" id="GO:0001653">
    <property type="term" value="F:peptide receptor activity"/>
    <property type="evidence" value="ECO:0007669"/>
    <property type="project" value="TreeGrafter"/>
</dbReference>
<feature type="domain" description="Guanylate cyclase" evidence="10">
    <location>
        <begin position="799"/>
        <end position="931"/>
    </location>
</feature>
<feature type="compositionally biased region" description="Polar residues" evidence="8">
    <location>
        <begin position="1308"/>
        <end position="1319"/>
    </location>
</feature>
<evidence type="ECO:0000259" key="10">
    <source>
        <dbReference type="PROSITE" id="PS50125"/>
    </source>
</evidence>
<evidence type="ECO:0000313" key="13">
    <source>
        <dbReference type="Proteomes" id="UP001054857"/>
    </source>
</evidence>
<dbReference type="InterPro" id="IPR006189">
    <property type="entry name" value="CHASE_dom"/>
</dbReference>
<feature type="compositionally biased region" description="Low complexity" evidence="8">
    <location>
        <begin position="414"/>
        <end position="425"/>
    </location>
</feature>
<reference evidence="12 13" key="1">
    <citation type="journal article" date="2021" name="Sci. Rep.">
        <title>Genome sequencing of the multicellular alga Astrephomene provides insights into convergent evolution of germ-soma differentiation.</title>
        <authorList>
            <person name="Yamashita S."/>
            <person name="Yamamoto K."/>
            <person name="Matsuzaki R."/>
            <person name="Suzuki S."/>
            <person name="Yamaguchi H."/>
            <person name="Hirooka S."/>
            <person name="Minakuchi Y."/>
            <person name="Miyagishima S."/>
            <person name="Kawachi M."/>
            <person name="Toyoda A."/>
            <person name="Nozaki H."/>
        </authorList>
    </citation>
    <scope>NUCLEOTIDE SEQUENCE [LARGE SCALE GENOMIC DNA]</scope>
    <source>
        <strain evidence="12 13">NIES-4017</strain>
    </source>
</reference>
<dbReference type="EMBL" id="BMAR01000021">
    <property type="protein sequence ID" value="GFR47963.1"/>
    <property type="molecule type" value="Genomic_DNA"/>
</dbReference>
<feature type="compositionally biased region" description="Low complexity" evidence="8">
    <location>
        <begin position="339"/>
        <end position="364"/>
    </location>
</feature>
<dbReference type="SMART" id="SM00044">
    <property type="entry name" value="CYCc"/>
    <property type="match status" value="1"/>
</dbReference>
<feature type="compositionally biased region" description="Polar residues" evidence="8">
    <location>
        <begin position="1525"/>
        <end position="1535"/>
    </location>
</feature>
<dbReference type="GO" id="GO:0000166">
    <property type="term" value="F:nucleotide binding"/>
    <property type="evidence" value="ECO:0007669"/>
    <property type="project" value="UniProtKB-KW"/>
</dbReference>
<evidence type="ECO:0000256" key="6">
    <source>
        <dbReference type="ARBA" id="ARBA00023239"/>
    </source>
</evidence>
<evidence type="ECO:0000256" key="4">
    <source>
        <dbReference type="ARBA" id="ARBA00022989"/>
    </source>
</evidence>
<evidence type="ECO:0000259" key="11">
    <source>
        <dbReference type="PROSITE" id="PS50839"/>
    </source>
</evidence>
<feature type="compositionally biased region" description="Polar residues" evidence="8">
    <location>
        <begin position="365"/>
        <end position="375"/>
    </location>
</feature>
<dbReference type="GO" id="GO:0004016">
    <property type="term" value="F:adenylate cyclase activity"/>
    <property type="evidence" value="ECO:0007669"/>
    <property type="project" value="TreeGrafter"/>
</dbReference>
<name>A0AAD3DWK2_9CHLO</name>
<sequence>MASGPLDKHPAGDTNPDPHDEWPSCPLDLDLDLDHHAFPTGQEFLLPMGLRHDSVIGTSILHQAVDRASGGLRRSRATPGEGCSLDEAVVSLGWELGLSLEGAVGPTAGGVHGSATGPQRLGHVGELGGSAGAAAAGAGGGGGGGGMGGGVTASALLHVPEGLMGTTELPSAASCLGIGGGGAGSGGITGEGCGGGGGGGGLAAAGHAGTDRKSGAGDLPSGGYLQRGQQLLLTEQQLMLLRTYGTMGLQQPLQQQQQPQQPSSQHFINPITYQSQVVQLQLQQHQPPQPPPPAPQRLQQQLQQHQQQLLQQQQQQQLQHQQQHTDDLATTRSRGVSSLLPQQQQQQQAQQQQQQQPAAQNQLQGSRSLGGTSTRDMPEQQQQPLQQQQPQQQQQRPEAPVLRQRSGRAPNRPPAAAAAPSSQQQQEEEQQPVLRRWLADLQLRLKLLRKVLADAVRRKPWIVAAPLLLCCLLCGLGLFGVLYASQRSVTSQKAYAKEALASATASAISGQLEIASFAVMTMTTYLIQQPNCGDLNRTFTNLSSTILNWDEKGLVYQVQALPAAVLNYFYPAPADVQLMGRDLLHVSLYRNDTLYEIRQRNKRLIQGPYDLLEGFRGMFVTYPVFLPAPNELHDWDCGVQPYDCPPGVCWLPGEGLKLWGLATSVISLDRLQSNFRFQALEHQNYRYHLYQLADDINRAAVISVSNPPPSDPVSASITKFNLQWVLEVSPEAGWQPVWRNPCLAAVVVGSLAVSVLVLWLLLTREKHNMLLQAMLPRKVIWRLQRGEQTVVEEFAEPVTILFSDIVSYTEVASKLTPLQVVRLLNELYTQFDALCDKHEVYKVETIGDAFMCVAGCPTREDPVRAAVRMAHMAQDMIAMVEQFKTRVGKDEMRVKIRVGLHSGPVVAGVIGQRMPRYCLFGDTVNTASRMETNSAPLCIHISSSTASLLRKAGAAVVLPQRPPQPPPPPPQPRPMGPPSLLNWDRASSGGPTTGRSHVVTGDNNITSNQHNTPNSAPWSNRSNMDAAAAAVSGAQVLPQRTSAPIAGTAAPAAAAATAGAAAATAASFQGAGGAANVVAGVGAAIGVVGVMGNREAAAGQPSPVGLPTAASSPLLLQPTAASLLSLSLLLDQHEQASFDHPALSHPPYLLPQPQHNNPADPQRPMGLQGGQQQQLLLQSQGLPQWQLQSLHGGVQPGQQQGPILVLQGASPQPRAMGVRYGGAVGGAKVPSPLAAHLVLYSRGRVLIKGKGLMHTFWLGPGPQPGSTSAAASPQPQPQLQPLGFDAAAAWVRTGFPNGPPQNPIRGLPSTTTDGLTSPASEPPSVGAIGSSSAPRMPADPRDGREPNDAGVIPATVSVAFAALPPAAAAAVPDAGGNAISAAPTTTSKMPSRYMLGGSDCGLPMVSGHGSSDALAQQHPQLPQQKQQRHAALTLSQLVVGPLTSADAPASCSGIGSRIRAYGTATSIADGRGSGGGDMECSFRGVIELSKHELTATPAPCNQHDMLLPLPLSGGPHFSFGARRAASNQQLHQGRSSIEEAPEEGEDEREQRQAAEPDEAAADPWVIPAVATDVGVQGGNLEEAASEEKMAQCNSEKGALAS</sequence>
<feature type="transmembrane region" description="Helical" evidence="9">
    <location>
        <begin position="461"/>
        <end position="484"/>
    </location>
</feature>
<feature type="compositionally biased region" description="Low complexity" evidence="8">
    <location>
        <begin position="296"/>
        <end position="322"/>
    </location>
</feature>
<evidence type="ECO:0000256" key="3">
    <source>
        <dbReference type="ARBA" id="ARBA00022741"/>
    </source>
</evidence>
<dbReference type="InterPro" id="IPR018297">
    <property type="entry name" value="A/G_cyclase_CS"/>
</dbReference>
<feature type="region of interest" description="Disordered" evidence="8">
    <location>
        <begin position="1523"/>
        <end position="1601"/>
    </location>
</feature>
<evidence type="ECO:0008006" key="14">
    <source>
        <dbReference type="Google" id="ProtNLM"/>
    </source>
</evidence>
<dbReference type="Proteomes" id="UP001054857">
    <property type="component" value="Unassembled WGS sequence"/>
</dbReference>
<accession>A0AAD3DWK2</accession>
<feature type="region of interest" description="Disordered" evidence="8">
    <location>
        <begin position="1292"/>
        <end position="1346"/>
    </location>
</feature>
<feature type="domain" description="CHASE" evidence="11">
    <location>
        <begin position="562"/>
        <end position="680"/>
    </location>
</feature>
<dbReference type="GO" id="GO:0035556">
    <property type="term" value="P:intracellular signal transduction"/>
    <property type="evidence" value="ECO:0007669"/>
    <property type="project" value="InterPro"/>
</dbReference>
<dbReference type="CDD" id="cd07302">
    <property type="entry name" value="CHD"/>
    <property type="match status" value="1"/>
</dbReference>
<dbReference type="Gene3D" id="3.30.70.1230">
    <property type="entry name" value="Nucleotide cyclase"/>
    <property type="match status" value="1"/>
</dbReference>
<dbReference type="GO" id="GO:0004383">
    <property type="term" value="F:guanylate cyclase activity"/>
    <property type="evidence" value="ECO:0007669"/>
    <property type="project" value="TreeGrafter"/>
</dbReference>
<organism evidence="12 13">
    <name type="scientific">Astrephomene gubernaculifera</name>
    <dbReference type="NCBI Taxonomy" id="47775"/>
    <lineage>
        <taxon>Eukaryota</taxon>
        <taxon>Viridiplantae</taxon>
        <taxon>Chlorophyta</taxon>
        <taxon>core chlorophytes</taxon>
        <taxon>Chlorophyceae</taxon>
        <taxon>CS clade</taxon>
        <taxon>Chlamydomonadales</taxon>
        <taxon>Astrephomenaceae</taxon>
        <taxon>Astrephomene</taxon>
    </lineage>
</organism>
<dbReference type="InterPro" id="IPR050401">
    <property type="entry name" value="Cyclic_nucleotide_synthase"/>
</dbReference>
<dbReference type="PROSITE" id="PS00452">
    <property type="entry name" value="GUANYLATE_CYCLASE_1"/>
    <property type="match status" value="1"/>
</dbReference>
<feature type="region of interest" description="Disordered" evidence="8">
    <location>
        <begin position="201"/>
        <end position="221"/>
    </location>
</feature>
<evidence type="ECO:0000256" key="2">
    <source>
        <dbReference type="ARBA" id="ARBA00022692"/>
    </source>
</evidence>
<dbReference type="Pfam" id="PF00211">
    <property type="entry name" value="Guanylate_cyc"/>
    <property type="match status" value="1"/>
</dbReference>
<dbReference type="PROSITE" id="PS50839">
    <property type="entry name" value="CHASE"/>
    <property type="match status" value="1"/>
</dbReference>
<feature type="compositionally biased region" description="Polar residues" evidence="8">
    <location>
        <begin position="989"/>
        <end position="1021"/>
    </location>
</feature>
<evidence type="ECO:0000256" key="9">
    <source>
        <dbReference type="SAM" id="Phobius"/>
    </source>
</evidence>
<evidence type="ECO:0000256" key="1">
    <source>
        <dbReference type="ARBA" id="ARBA00004370"/>
    </source>
</evidence>
<feature type="compositionally biased region" description="Basic and acidic residues" evidence="8">
    <location>
        <begin position="1"/>
        <end position="22"/>
    </location>
</feature>
<evidence type="ECO:0000313" key="12">
    <source>
        <dbReference type="EMBL" id="GFR47963.1"/>
    </source>
</evidence>
<dbReference type="GO" id="GO:0005886">
    <property type="term" value="C:plasma membrane"/>
    <property type="evidence" value="ECO:0007669"/>
    <property type="project" value="TreeGrafter"/>
</dbReference>
<feature type="transmembrane region" description="Helical" evidence="9">
    <location>
        <begin position="742"/>
        <end position="762"/>
    </location>
</feature>
<feature type="compositionally biased region" description="Low complexity" evidence="8">
    <location>
        <begin position="380"/>
        <end position="395"/>
    </location>
</feature>
<comment type="subcellular location">
    <subcellularLocation>
        <location evidence="1">Membrane</location>
    </subcellularLocation>
</comment>
<feature type="compositionally biased region" description="Pro residues" evidence="8">
    <location>
        <begin position="960"/>
        <end position="977"/>
    </location>
</feature>
<dbReference type="InterPro" id="IPR029787">
    <property type="entry name" value="Nucleotide_cyclase"/>
</dbReference>
<feature type="region of interest" description="Disordered" evidence="8">
    <location>
        <begin position="958"/>
        <end position="1021"/>
    </location>
</feature>
<comment type="caution">
    <text evidence="12">The sequence shown here is derived from an EMBL/GenBank/DDBJ whole genome shotgun (WGS) entry which is preliminary data.</text>
</comment>
<dbReference type="GO" id="GO:0007168">
    <property type="term" value="P:receptor guanylyl cyclase signaling pathway"/>
    <property type="evidence" value="ECO:0007669"/>
    <property type="project" value="TreeGrafter"/>
</dbReference>
<dbReference type="PANTHER" id="PTHR11920">
    <property type="entry name" value="GUANYLYL CYCLASE"/>
    <property type="match status" value="1"/>
</dbReference>
<dbReference type="SUPFAM" id="SSF55073">
    <property type="entry name" value="Nucleotide cyclase"/>
    <property type="match status" value="1"/>
</dbReference>
<feature type="region of interest" description="Disordered" evidence="8">
    <location>
        <begin position="1140"/>
        <end position="1172"/>
    </location>
</feature>
<proteinExistence type="inferred from homology"/>
<keyword evidence="13" id="KW-1185">Reference proteome</keyword>
<dbReference type="PROSITE" id="PS50125">
    <property type="entry name" value="GUANYLATE_CYCLASE_2"/>
    <property type="match status" value="1"/>
</dbReference>
<feature type="region of interest" description="Disordered" evidence="8">
    <location>
        <begin position="279"/>
        <end position="431"/>
    </location>
</feature>
<keyword evidence="5 9" id="KW-0472">Membrane</keyword>
<keyword evidence="6 7" id="KW-0456">Lyase</keyword>
<dbReference type="FunFam" id="3.30.70.1230:FF:000030">
    <property type="entry name" value="Si:ch211-215j19.12"/>
    <property type="match status" value="1"/>
</dbReference>
<evidence type="ECO:0000256" key="7">
    <source>
        <dbReference type="RuleBase" id="RU000405"/>
    </source>
</evidence>
<keyword evidence="3" id="KW-0547">Nucleotide-binding</keyword>